<keyword evidence="3" id="KW-1185">Reference proteome</keyword>
<name>A0A127K437_9RHOO</name>
<dbReference type="Gene3D" id="1.10.260.40">
    <property type="entry name" value="lambda repressor-like DNA-binding domains"/>
    <property type="match status" value="1"/>
</dbReference>
<dbReference type="GO" id="GO:0003677">
    <property type="term" value="F:DNA binding"/>
    <property type="evidence" value="ECO:0007669"/>
    <property type="project" value="InterPro"/>
</dbReference>
<protein>
    <recommendedName>
        <fullName evidence="1">Bacteriophage CI repressor N-terminal domain-containing protein</fullName>
    </recommendedName>
</protein>
<dbReference type="RefSeq" id="WP_053085795.1">
    <property type="nucleotide sequence ID" value="NZ_CP014646.1"/>
</dbReference>
<dbReference type="EMBL" id="CP014646">
    <property type="protein sequence ID" value="AMO36717.1"/>
    <property type="molecule type" value="Genomic_DNA"/>
</dbReference>
<dbReference type="AlphaFoldDB" id="A0A127K437"/>
<dbReference type="InterPro" id="IPR010982">
    <property type="entry name" value="Lambda_DNA-bd_dom_sf"/>
</dbReference>
<dbReference type="Pfam" id="PF07022">
    <property type="entry name" value="Phage_CI_repr"/>
    <property type="match status" value="1"/>
</dbReference>
<feature type="domain" description="Bacteriophage CI repressor N-terminal" evidence="1">
    <location>
        <begin position="8"/>
        <end position="70"/>
    </location>
</feature>
<sequence length="143" mass="15525">MDVFSDSLARLKHLLRVSKDGEVAAALGFSKTAFSERKKRGSFPVEELRALARSHPELGIDVDYVLTGQHGRADAQAAPANHWMPLVDVELLAEAVAAVERLLMHRKRVIAPERKAELIAQLYQALASGEDSAAVTQALSKVG</sequence>
<accession>A0A127K437</accession>
<organism evidence="2 3">
    <name type="scientific">Thauera humireducens</name>
    <dbReference type="NCBI Taxonomy" id="1134435"/>
    <lineage>
        <taxon>Bacteria</taxon>
        <taxon>Pseudomonadati</taxon>
        <taxon>Pseudomonadota</taxon>
        <taxon>Betaproteobacteria</taxon>
        <taxon>Rhodocyclales</taxon>
        <taxon>Zoogloeaceae</taxon>
        <taxon>Thauera</taxon>
    </lineage>
</organism>
<dbReference type="KEGG" id="thu:AC731_007040"/>
<reference evidence="3" key="1">
    <citation type="submission" date="2016-03" db="EMBL/GenBank/DDBJ databases">
        <authorList>
            <person name="Ma C."/>
            <person name="Zhou S."/>
            <person name="Yang G."/>
        </authorList>
    </citation>
    <scope>NUCLEOTIDE SEQUENCE [LARGE SCALE GENOMIC DNA]</scope>
    <source>
        <strain evidence="3">SgZ-1</strain>
    </source>
</reference>
<dbReference type="InterPro" id="IPR010744">
    <property type="entry name" value="Phage_CI_N"/>
</dbReference>
<evidence type="ECO:0000259" key="1">
    <source>
        <dbReference type="Pfam" id="PF07022"/>
    </source>
</evidence>
<dbReference type="Proteomes" id="UP000036902">
    <property type="component" value="Chromosome"/>
</dbReference>
<dbReference type="GO" id="GO:0045892">
    <property type="term" value="P:negative regulation of DNA-templated transcription"/>
    <property type="evidence" value="ECO:0007669"/>
    <property type="project" value="InterPro"/>
</dbReference>
<evidence type="ECO:0000313" key="2">
    <source>
        <dbReference type="EMBL" id="AMO36717.1"/>
    </source>
</evidence>
<proteinExistence type="predicted"/>
<gene>
    <name evidence="2" type="ORF">AC731_007040</name>
</gene>
<dbReference type="STRING" id="1134435.AC731_007040"/>
<evidence type="ECO:0000313" key="3">
    <source>
        <dbReference type="Proteomes" id="UP000036902"/>
    </source>
</evidence>